<protein>
    <recommendedName>
        <fullName evidence="2">DUF6532 domain-containing protein</fullName>
    </recommendedName>
</protein>
<feature type="compositionally biased region" description="Polar residues" evidence="1">
    <location>
        <begin position="10"/>
        <end position="42"/>
    </location>
</feature>
<feature type="compositionally biased region" description="Polar residues" evidence="1">
    <location>
        <begin position="370"/>
        <end position="382"/>
    </location>
</feature>
<proteinExistence type="predicted"/>
<feature type="region of interest" description="Disordered" evidence="1">
    <location>
        <begin position="366"/>
        <end position="472"/>
    </location>
</feature>
<evidence type="ECO:0000313" key="3">
    <source>
        <dbReference type="EMBL" id="QRW25651.1"/>
    </source>
</evidence>
<evidence type="ECO:0000313" key="4">
    <source>
        <dbReference type="Proteomes" id="UP000650533"/>
    </source>
</evidence>
<feature type="compositionally biased region" description="Basic residues" evidence="1">
    <location>
        <begin position="48"/>
        <end position="61"/>
    </location>
</feature>
<evidence type="ECO:0000256" key="1">
    <source>
        <dbReference type="SAM" id="MobiDB-lite"/>
    </source>
</evidence>
<dbReference type="RefSeq" id="XP_043185888.1">
    <property type="nucleotide sequence ID" value="XM_043330543.1"/>
</dbReference>
<dbReference type="InterPro" id="IPR045341">
    <property type="entry name" value="DUF6532"/>
</dbReference>
<gene>
    <name evidence="3" type="ORF">RhiXN_10727</name>
</gene>
<feature type="region of interest" description="Disordered" evidence="1">
    <location>
        <begin position="1"/>
        <end position="117"/>
    </location>
</feature>
<evidence type="ECO:0000259" key="2">
    <source>
        <dbReference type="Pfam" id="PF20149"/>
    </source>
</evidence>
<dbReference type="EMBL" id="CP059671">
    <property type="protein sequence ID" value="QRW25651.1"/>
    <property type="molecule type" value="Genomic_DNA"/>
</dbReference>
<dbReference type="Proteomes" id="UP000650533">
    <property type="component" value="Chromosome 14"/>
</dbReference>
<sequence length="591" mass="65390">MLGGREEPPRQNSQPIPSNAAQHNQQQHVSLNSTRSGPSSSGALLCSKSKRSSAKQKRSKRGASGNQHVGGGNGHTSQQLQGNEAPAQDKDEGGMEGDEDKPIDTHKSGSRGRLKDFHGPEKHVLQWAGRLFIAIMASRGIVDSKLGPLHAKESKLTPMTIQLLRLTWKILTTACAPGVVILEITWWITSNIFFNAQMSRAEVKEEVEQLKTGALHMKPNLEPGTGYFQHLLLQIFLNENLFKFKKDIGPQFPQYFKKIQFLVEEWDTGVRVRSNLDFETQQKAYNTHLESHAVFLGELPGRWALIQDQLFARAFKHSSASKLAIPLDNKNVLRRKDATMDNTQQIGVNQGFKQDGEDWAEQDRLLSHGGSANNTPKRQNSHYNHDNRGYKPEHSRSHQQSNDRDHVQPGALGNPERSFRAQPALSGQQPRVPPKPRPTSGPDSYSQRGSYSQGFGNNGNRQHPQDWNDQSGHAEFSQTTIIVITNLTTAMSVRAKAVGTIACRLARSVLITTTMTPICSRTIVMDARTGMPCRVDHSLSGGACNTHNQRKYPQGGSFNDGGITSTRVHLRAAPSQQPPSITSKQLLAGFN</sequence>
<feature type="compositionally biased region" description="Basic and acidic residues" evidence="1">
    <location>
        <begin position="100"/>
        <end position="117"/>
    </location>
</feature>
<accession>A0A8H8P4S8</accession>
<dbReference type="GeneID" id="67033006"/>
<dbReference type="AlphaFoldDB" id="A0A8H8P4S8"/>
<dbReference type="KEGG" id="rsx:RhiXN_10727"/>
<feature type="domain" description="DUF6532" evidence="2">
    <location>
        <begin position="197"/>
        <end position="292"/>
    </location>
</feature>
<dbReference type="Pfam" id="PF20149">
    <property type="entry name" value="DUF6532"/>
    <property type="match status" value="1"/>
</dbReference>
<name>A0A8H8P4S8_9AGAM</name>
<organism evidence="3 4">
    <name type="scientific">Rhizoctonia solani</name>
    <dbReference type="NCBI Taxonomy" id="456999"/>
    <lineage>
        <taxon>Eukaryota</taxon>
        <taxon>Fungi</taxon>
        <taxon>Dikarya</taxon>
        <taxon>Basidiomycota</taxon>
        <taxon>Agaricomycotina</taxon>
        <taxon>Agaricomycetes</taxon>
        <taxon>Cantharellales</taxon>
        <taxon>Ceratobasidiaceae</taxon>
        <taxon>Rhizoctonia</taxon>
    </lineage>
</organism>
<reference evidence="3" key="1">
    <citation type="submission" date="2020-05" db="EMBL/GenBank/DDBJ databases">
        <title>Evolutionary and genomic comparisons of hybrid uninucleate and nonhybrid Rhizoctonia fungi.</title>
        <authorList>
            <person name="Li C."/>
            <person name="Chen X."/>
        </authorList>
    </citation>
    <scope>NUCLEOTIDE SEQUENCE</scope>
    <source>
        <strain evidence="3">AG-1 IA</strain>
    </source>
</reference>
<feature type="compositionally biased region" description="Basic and acidic residues" evidence="1">
    <location>
        <begin position="383"/>
        <end position="407"/>
    </location>
</feature>
<feature type="compositionally biased region" description="Polar residues" evidence="1">
    <location>
        <begin position="441"/>
        <end position="472"/>
    </location>
</feature>